<dbReference type="GO" id="GO:0006606">
    <property type="term" value="P:protein import into nucleus"/>
    <property type="evidence" value="ECO:0007669"/>
    <property type="project" value="InterPro"/>
</dbReference>
<keyword evidence="3" id="KW-1185">Reference proteome</keyword>
<keyword evidence="1" id="KW-0813">Transport</keyword>
<dbReference type="InterPro" id="IPR024931">
    <property type="entry name" value="Importin_alpha"/>
</dbReference>
<dbReference type="SUPFAM" id="SSF48371">
    <property type="entry name" value="ARM repeat"/>
    <property type="match status" value="1"/>
</dbReference>
<protein>
    <recommendedName>
        <fullName evidence="1">Importin subunit alpha</fullName>
    </recommendedName>
</protein>
<sequence length="482" mass="53195">MATVGLTLISHYPDNIYELRKSRKAKALDAKRVRLDNADEEVEITLDQMKAACASFLQDHSSVKDSLKILRKAFSQGSVFIEDFMRTDNALQHLVGVLSGHDSDLQMEAAWCVTNIAAGTHEQALQATKAAAPYLITYLSGSNPHLQDQCAWAVGNMAGDGPECRDLLKAQGVLLPLVNLLKSPSPHVVQSSAFALSNMVRWAESNTQDLLDLGIIPLVLQHIKSEENCLDVTSEAAWVLTYLVAFGDHEESLCQPTLQKLVPVLIALSQDHAGNAQVITPLLRCLGNICSGPDTFSLAVCHYEGFFTALLTYLKSQHRHIRKESLWLLSNITGTRSVCLEVMNHGLLSQLVFLLLDSFDIRKEAAFCVCNISCQGAEFCQALVNQGCLPGMLSLLKVSDLEAVNLALGFSEMVLRLLPKGKEMFEENNGLSGLESLEYHNNSEIREHTNDLLEKHFYGDNHEESEYGQDGFHHEGIVPHTV</sequence>
<dbReference type="Proteomes" id="UP000085678">
    <property type="component" value="Unplaced"/>
</dbReference>
<name>A0A1S3J8X9_LINAN</name>
<dbReference type="GO" id="GO:0061608">
    <property type="term" value="F:nuclear import signal receptor activity"/>
    <property type="evidence" value="ECO:0007669"/>
    <property type="project" value="InterPro"/>
</dbReference>
<evidence type="ECO:0000313" key="3">
    <source>
        <dbReference type="Proteomes" id="UP000085678"/>
    </source>
</evidence>
<keyword evidence="1" id="KW-0653">Protein transport</keyword>
<dbReference type="SMART" id="SM00185">
    <property type="entry name" value="ARM"/>
    <property type="match status" value="7"/>
</dbReference>
<comment type="similarity">
    <text evidence="1">Belongs to the importin alpha family.</text>
</comment>
<dbReference type="PIRSF" id="PIRSF005673">
    <property type="entry name" value="Importin_alpha"/>
    <property type="match status" value="1"/>
</dbReference>
<proteinExistence type="inferred from homology"/>
<dbReference type="GeneID" id="106171151"/>
<dbReference type="InterPro" id="IPR011989">
    <property type="entry name" value="ARM-like"/>
</dbReference>
<dbReference type="GO" id="GO:0005737">
    <property type="term" value="C:cytoplasm"/>
    <property type="evidence" value="ECO:0007669"/>
    <property type="project" value="InterPro"/>
</dbReference>
<dbReference type="AlphaFoldDB" id="A0A1S3J8X9"/>
<dbReference type="PANTHER" id="PTHR16356:SF1">
    <property type="entry name" value="TRANSMEMBRANE AND COILED-COIL DOMAIN-CONTAINING PROTEIN 6"/>
    <property type="match status" value="1"/>
</dbReference>
<organism evidence="3 4">
    <name type="scientific">Lingula anatina</name>
    <name type="common">Brachiopod</name>
    <name type="synonym">Lingula unguis</name>
    <dbReference type="NCBI Taxonomy" id="7574"/>
    <lineage>
        <taxon>Eukaryota</taxon>
        <taxon>Metazoa</taxon>
        <taxon>Spiralia</taxon>
        <taxon>Lophotrochozoa</taxon>
        <taxon>Brachiopoda</taxon>
        <taxon>Linguliformea</taxon>
        <taxon>Lingulata</taxon>
        <taxon>Lingulida</taxon>
        <taxon>Linguloidea</taxon>
        <taxon>Lingulidae</taxon>
        <taxon>Lingula</taxon>
    </lineage>
</organism>
<evidence type="ECO:0000256" key="2">
    <source>
        <dbReference type="PROSITE-ProRule" id="PRU00259"/>
    </source>
</evidence>
<evidence type="ECO:0000313" key="4">
    <source>
        <dbReference type="RefSeq" id="XP_013406768.1"/>
    </source>
</evidence>
<dbReference type="Pfam" id="PF00514">
    <property type="entry name" value="Arm"/>
    <property type="match status" value="2"/>
</dbReference>
<feature type="repeat" description="ARM" evidence="2">
    <location>
        <begin position="172"/>
        <end position="199"/>
    </location>
</feature>
<dbReference type="Gene3D" id="1.25.10.10">
    <property type="entry name" value="Leucine-rich Repeat Variant"/>
    <property type="match status" value="1"/>
</dbReference>
<dbReference type="InterPro" id="IPR016024">
    <property type="entry name" value="ARM-type_fold"/>
</dbReference>
<gene>
    <name evidence="4" type="primary">LOC106171151</name>
</gene>
<dbReference type="PROSITE" id="PS50176">
    <property type="entry name" value="ARM_REPEAT"/>
    <property type="match status" value="1"/>
</dbReference>
<dbReference type="OrthoDB" id="21522at2759"/>
<dbReference type="PANTHER" id="PTHR16356">
    <property type="entry name" value="TRANSMEMBRANE AND COILED-COIL DOMAIN-CONTAINING PROTEIN 6 TMCO6"/>
    <property type="match status" value="1"/>
</dbReference>
<dbReference type="RefSeq" id="XP_013406768.1">
    <property type="nucleotide sequence ID" value="XM_013551314.1"/>
</dbReference>
<dbReference type="InterPro" id="IPR000225">
    <property type="entry name" value="Armadillo"/>
</dbReference>
<evidence type="ECO:0000256" key="1">
    <source>
        <dbReference type="PIRNR" id="PIRNR005673"/>
    </source>
</evidence>
<accession>A0A1S3J8X9</accession>
<reference evidence="4" key="1">
    <citation type="submission" date="2025-08" db="UniProtKB">
        <authorList>
            <consortium name="RefSeq"/>
        </authorList>
    </citation>
    <scope>IDENTIFICATION</scope>
    <source>
        <tissue evidence="4">Gonads</tissue>
    </source>
</reference>